<dbReference type="Proteomes" id="UP000299102">
    <property type="component" value="Unassembled WGS sequence"/>
</dbReference>
<keyword evidence="3" id="KW-1185">Reference proteome</keyword>
<dbReference type="EMBL" id="BGZK01001512">
    <property type="protein sequence ID" value="GBP81454.1"/>
    <property type="molecule type" value="Genomic_DNA"/>
</dbReference>
<protein>
    <submittedName>
        <fullName evidence="2">Uncharacterized protein</fullName>
    </submittedName>
</protein>
<organism evidence="2 3">
    <name type="scientific">Eumeta variegata</name>
    <name type="common">Bagworm moth</name>
    <name type="synonym">Eumeta japonica</name>
    <dbReference type="NCBI Taxonomy" id="151549"/>
    <lineage>
        <taxon>Eukaryota</taxon>
        <taxon>Metazoa</taxon>
        <taxon>Ecdysozoa</taxon>
        <taxon>Arthropoda</taxon>
        <taxon>Hexapoda</taxon>
        <taxon>Insecta</taxon>
        <taxon>Pterygota</taxon>
        <taxon>Neoptera</taxon>
        <taxon>Endopterygota</taxon>
        <taxon>Lepidoptera</taxon>
        <taxon>Glossata</taxon>
        <taxon>Ditrysia</taxon>
        <taxon>Tineoidea</taxon>
        <taxon>Psychidae</taxon>
        <taxon>Oiketicinae</taxon>
        <taxon>Eumeta</taxon>
    </lineage>
</organism>
<evidence type="ECO:0000313" key="2">
    <source>
        <dbReference type="EMBL" id="GBP81454.1"/>
    </source>
</evidence>
<gene>
    <name evidence="2" type="ORF">EVAR_59436_1</name>
</gene>
<feature type="region of interest" description="Disordered" evidence="1">
    <location>
        <begin position="21"/>
        <end position="40"/>
    </location>
</feature>
<dbReference type="AlphaFoldDB" id="A0A4C1Z342"/>
<feature type="compositionally biased region" description="Basic residues" evidence="1">
    <location>
        <begin position="103"/>
        <end position="113"/>
    </location>
</feature>
<sequence length="113" mass="13680">MWQWTEGFSRKTDRRCEVNEERGISISDHEPAGYSSERPPVEWHEDSVNVEIRKKKFKRLRFRHASVPFKYAIDFRRTKQRNRFRYAKSISRQGESAFTHDRVRTRHNTSHDG</sequence>
<name>A0A4C1Z342_EUMVA</name>
<feature type="region of interest" description="Disordered" evidence="1">
    <location>
        <begin position="88"/>
        <end position="113"/>
    </location>
</feature>
<feature type="compositionally biased region" description="Basic and acidic residues" evidence="1">
    <location>
        <begin position="21"/>
        <end position="31"/>
    </location>
</feature>
<reference evidence="2 3" key="1">
    <citation type="journal article" date="2019" name="Commun. Biol.">
        <title>The bagworm genome reveals a unique fibroin gene that provides high tensile strength.</title>
        <authorList>
            <person name="Kono N."/>
            <person name="Nakamura H."/>
            <person name="Ohtoshi R."/>
            <person name="Tomita M."/>
            <person name="Numata K."/>
            <person name="Arakawa K."/>
        </authorList>
    </citation>
    <scope>NUCLEOTIDE SEQUENCE [LARGE SCALE GENOMIC DNA]</scope>
</reference>
<proteinExistence type="predicted"/>
<evidence type="ECO:0000313" key="3">
    <source>
        <dbReference type="Proteomes" id="UP000299102"/>
    </source>
</evidence>
<evidence type="ECO:0000256" key="1">
    <source>
        <dbReference type="SAM" id="MobiDB-lite"/>
    </source>
</evidence>
<accession>A0A4C1Z342</accession>
<comment type="caution">
    <text evidence="2">The sequence shown here is derived from an EMBL/GenBank/DDBJ whole genome shotgun (WGS) entry which is preliminary data.</text>
</comment>